<evidence type="ECO:0000313" key="2">
    <source>
        <dbReference type="Proteomes" id="UP000694388"/>
    </source>
</evidence>
<dbReference type="Ensembl" id="ENSEBUT00000000835.1">
    <property type="protein sequence ID" value="ENSEBUP00000000535.1"/>
    <property type="gene ID" value="ENSEBUG00000000626.1"/>
</dbReference>
<name>A0A8C4N8D1_EPTBU</name>
<sequence>MKLHHNLHHPVCGLWGLPPKIGILFGKATQSSTFLVDTGAEKAVDGTLGGATCLHSCILTNIEYEPWWNVDLYVRYKINTVTIFNRSDFNGIRLRNLIVSAYNSKTDHVMSLTEIITLSQNHTTFLWHTKRGQLTLNMKSLIQVKIIIYPMRAHRPYILPYTDHMYTEHTD</sequence>
<protein>
    <recommendedName>
        <fullName evidence="3">Fucolectin tachylectin-4 pentraxin-1 domain-containing protein</fullName>
    </recommendedName>
</protein>
<evidence type="ECO:0008006" key="3">
    <source>
        <dbReference type="Google" id="ProtNLM"/>
    </source>
</evidence>
<dbReference type="InterPro" id="IPR051941">
    <property type="entry name" value="BG_Antigen-Binding_Lectin"/>
</dbReference>
<dbReference type="Gene3D" id="2.60.120.260">
    <property type="entry name" value="Galactose-binding domain-like"/>
    <property type="match status" value="1"/>
</dbReference>
<dbReference type="Pfam" id="PF22633">
    <property type="entry name" value="F5_F8_type_C_2"/>
    <property type="match status" value="1"/>
</dbReference>
<evidence type="ECO:0000313" key="1">
    <source>
        <dbReference type="Ensembl" id="ENSEBUP00000000535.1"/>
    </source>
</evidence>
<reference evidence="1" key="1">
    <citation type="submission" date="2025-08" db="UniProtKB">
        <authorList>
            <consortium name="Ensembl"/>
        </authorList>
    </citation>
    <scope>IDENTIFICATION</scope>
</reference>
<keyword evidence="2" id="KW-1185">Reference proteome</keyword>
<dbReference type="PANTHER" id="PTHR45713:SF15">
    <property type="entry name" value="F5_8 TYPE C DOMAIN-CONTAINING PROTEIN"/>
    <property type="match status" value="1"/>
</dbReference>
<dbReference type="GeneTree" id="ENSGT00930000152782"/>
<dbReference type="AlphaFoldDB" id="A0A8C4N8D1"/>
<dbReference type="InterPro" id="IPR008979">
    <property type="entry name" value="Galactose-bd-like_sf"/>
</dbReference>
<reference evidence="1" key="2">
    <citation type="submission" date="2025-09" db="UniProtKB">
        <authorList>
            <consortium name="Ensembl"/>
        </authorList>
    </citation>
    <scope>IDENTIFICATION</scope>
</reference>
<organism evidence="1 2">
    <name type="scientific">Eptatretus burgeri</name>
    <name type="common">Inshore hagfish</name>
    <dbReference type="NCBI Taxonomy" id="7764"/>
    <lineage>
        <taxon>Eukaryota</taxon>
        <taxon>Metazoa</taxon>
        <taxon>Chordata</taxon>
        <taxon>Craniata</taxon>
        <taxon>Vertebrata</taxon>
        <taxon>Cyclostomata</taxon>
        <taxon>Myxini</taxon>
        <taxon>Myxiniformes</taxon>
        <taxon>Myxinidae</taxon>
        <taxon>Eptatretinae</taxon>
        <taxon>Eptatretus</taxon>
    </lineage>
</organism>
<dbReference type="Proteomes" id="UP000694388">
    <property type="component" value="Unplaced"/>
</dbReference>
<dbReference type="SUPFAM" id="SSF49785">
    <property type="entry name" value="Galactose-binding domain-like"/>
    <property type="match status" value="1"/>
</dbReference>
<accession>A0A8C4N8D1</accession>
<proteinExistence type="predicted"/>
<dbReference type="PANTHER" id="PTHR45713">
    <property type="entry name" value="FTP DOMAIN-CONTAINING PROTEIN"/>
    <property type="match status" value="1"/>
</dbReference>